<feature type="transmembrane region" description="Helical" evidence="1">
    <location>
        <begin position="6"/>
        <end position="27"/>
    </location>
</feature>
<dbReference type="EMBL" id="CCSB01000001">
    <property type="protein sequence ID" value="CDZ77101.1"/>
    <property type="molecule type" value="Genomic_DNA"/>
</dbReference>
<dbReference type="OrthoDB" id="5653405at2"/>
<reference evidence="2 3" key="1">
    <citation type="submission" date="2014-06" db="EMBL/GenBank/DDBJ databases">
        <authorList>
            <person name="Urmite Genomes Urmite Genomes"/>
        </authorList>
    </citation>
    <scope>NUCLEOTIDE SEQUENCE [LARGE SCALE GENOMIC DNA]</scope>
</reference>
<keyword evidence="1" id="KW-0812">Transmembrane</keyword>
<sequence length="63" mass="7107">MNNSKGISLTEVLVALVLIIGTSLALLRHHWQLSQQLNQLEADSYASLEVENEHELQFADYVL</sequence>
<organism evidence="2 3">
    <name type="scientific">Legionella massiliensis</name>
    <dbReference type="NCBI Taxonomy" id="1034943"/>
    <lineage>
        <taxon>Bacteria</taxon>
        <taxon>Pseudomonadati</taxon>
        <taxon>Pseudomonadota</taxon>
        <taxon>Gammaproteobacteria</taxon>
        <taxon>Legionellales</taxon>
        <taxon>Legionellaceae</taxon>
        <taxon>Legionella</taxon>
    </lineage>
</organism>
<gene>
    <name evidence="2" type="ORF">BN59_01383</name>
</gene>
<protein>
    <recommendedName>
        <fullName evidence="4">Tfp pilus assembly protein PilV</fullName>
    </recommendedName>
</protein>
<dbReference type="STRING" id="1034943.BN59_01383"/>
<evidence type="ECO:0000313" key="3">
    <source>
        <dbReference type="Proteomes" id="UP000044071"/>
    </source>
</evidence>
<proteinExistence type="predicted"/>
<evidence type="ECO:0000313" key="2">
    <source>
        <dbReference type="EMBL" id="CDZ77101.1"/>
    </source>
</evidence>
<keyword evidence="1" id="KW-0472">Membrane</keyword>
<name>A0A078KVT3_9GAMM</name>
<keyword evidence="1" id="KW-1133">Transmembrane helix</keyword>
<dbReference type="AlphaFoldDB" id="A0A078KVT3"/>
<dbReference type="RefSeq" id="WP_043873508.1">
    <property type="nucleotide sequence ID" value="NZ_CCVW01000001.1"/>
</dbReference>
<dbReference type="Proteomes" id="UP000044071">
    <property type="component" value="Unassembled WGS sequence"/>
</dbReference>
<evidence type="ECO:0008006" key="4">
    <source>
        <dbReference type="Google" id="ProtNLM"/>
    </source>
</evidence>
<accession>A0A078KVT3</accession>
<keyword evidence="3" id="KW-1185">Reference proteome</keyword>
<evidence type="ECO:0000256" key="1">
    <source>
        <dbReference type="SAM" id="Phobius"/>
    </source>
</evidence>